<dbReference type="InterPro" id="IPR036864">
    <property type="entry name" value="Zn2-C6_fun-type_DNA-bd_sf"/>
</dbReference>
<dbReference type="PANTHER" id="PTHR47784">
    <property type="entry name" value="STEROL UPTAKE CONTROL PROTEIN 2"/>
    <property type="match status" value="1"/>
</dbReference>
<dbReference type="GO" id="GO:0008270">
    <property type="term" value="F:zinc ion binding"/>
    <property type="evidence" value="ECO:0007669"/>
    <property type="project" value="InterPro"/>
</dbReference>
<dbReference type="InterPro" id="IPR001138">
    <property type="entry name" value="Zn2Cys6_DnaBD"/>
</dbReference>
<feature type="domain" description="Zn(2)-C6 fungal-type" evidence="4">
    <location>
        <begin position="305"/>
        <end position="335"/>
    </location>
</feature>
<evidence type="ECO:0000313" key="6">
    <source>
        <dbReference type="Proteomes" id="UP000554235"/>
    </source>
</evidence>
<dbReference type="PRINTS" id="PR00755">
    <property type="entry name" value="AFLATOXINBRP"/>
</dbReference>
<dbReference type="SUPFAM" id="SSF57701">
    <property type="entry name" value="Zn2/Cys6 DNA-binding domain"/>
    <property type="match status" value="1"/>
</dbReference>
<evidence type="ECO:0000313" key="5">
    <source>
        <dbReference type="EMBL" id="KAF4458405.1"/>
    </source>
</evidence>
<reference evidence="5 6" key="1">
    <citation type="submission" date="2020-01" db="EMBL/GenBank/DDBJ databases">
        <title>Identification and distribution of gene clusters putatively required for synthesis of sphingolipid metabolism inhibitors in phylogenetically diverse species of the filamentous fungus Fusarium.</title>
        <authorList>
            <person name="Kim H.-S."/>
            <person name="Busman M."/>
            <person name="Brown D.W."/>
            <person name="Divon H."/>
            <person name="Uhlig S."/>
            <person name="Proctor R.H."/>
        </authorList>
    </citation>
    <scope>NUCLEOTIDE SEQUENCE [LARGE SCALE GENOMIC DNA]</scope>
    <source>
        <strain evidence="5 6">NRRL 20459</strain>
    </source>
</reference>
<gene>
    <name evidence="5" type="ORF">FALBO_14863</name>
</gene>
<dbReference type="Pfam" id="PF00172">
    <property type="entry name" value="Zn_clus"/>
    <property type="match status" value="1"/>
</dbReference>
<dbReference type="InterPro" id="IPR046347">
    <property type="entry name" value="bZIP_sf"/>
</dbReference>
<dbReference type="CDD" id="cd00067">
    <property type="entry name" value="GAL4"/>
    <property type="match status" value="1"/>
</dbReference>
<dbReference type="GO" id="GO:0001228">
    <property type="term" value="F:DNA-binding transcription activator activity, RNA polymerase II-specific"/>
    <property type="evidence" value="ECO:0007669"/>
    <property type="project" value="TreeGrafter"/>
</dbReference>
<evidence type="ECO:0000256" key="1">
    <source>
        <dbReference type="ARBA" id="ARBA00023242"/>
    </source>
</evidence>
<feature type="compositionally biased region" description="Basic and acidic residues" evidence="3">
    <location>
        <begin position="13"/>
        <end position="23"/>
    </location>
</feature>
<name>A0A8H4KYJ8_9HYPO</name>
<sequence length="677" mass="75716">MSNSIFRIFNPGEPKENPVEKRRAQLRRAQQSYRGRKDKYTRTLEEELAKARSKEAELTRECEQLRAGLQNALHQLSQQGVDVSGELKSKDTGYPANEYATPPSRTAGSSTGASPIYLGDFGNHAVDIVPSPQLISPESFGDYSSPEGQRAPVLFNYGAVTNSPRVSEVDQIIVGMEIEEPCLGHLHGDAKKPHEPCNHALTASSQLMAACDYPSPTNNSPPPVSPSFGNTPTAMLERLLTLAPDLSNEGELTPVQAWNNIRCRPNFGGLDARNLGTLAEKLKKAVKCHGDGKKHRRPHRKSRLGCQECKRRKIKCDESLPVCLNCVQRGAECSYMNHAQRTLHQEVSDFFARNAAGSPGSDDSQQSLQSTLINQKKQLDAMSKRLEALVDEVQQLREAQNTAFLCQALHKSRTDPDQQTALLDRASHHHTLGLQESTRLLQSINQENCQVIHASAVLISLHNLARGPQPGQYIGFSDQGGPTFMTFIRDMKLIREHANYDNDDIAALEAESTDTKGVLGAEEILLCQRTEHETQLHILRDSIKGDRNLTEPDVKDSYITVVDQLEPFLESVYNKKDVLANRKRSDPGSYQPLGWLYRAPELYLDYLERKENLALAIFAYFAIILKKLGLDWPLEGWPEHIMSGVWNSIHPTQRELIQWPQKQIGWEPDATLPIDAY</sequence>
<dbReference type="PROSITE" id="PS50048">
    <property type="entry name" value="ZN2_CY6_FUNGAL_2"/>
    <property type="match status" value="1"/>
</dbReference>
<keyword evidence="6" id="KW-1185">Reference proteome</keyword>
<evidence type="ECO:0000256" key="3">
    <source>
        <dbReference type="SAM" id="MobiDB-lite"/>
    </source>
</evidence>
<dbReference type="InterPro" id="IPR053157">
    <property type="entry name" value="Sterol_Uptake_Regulator"/>
</dbReference>
<organism evidence="5 6">
    <name type="scientific">Fusarium albosuccineum</name>
    <dbReference type="NCBI Taxonomy" id="1237068"/>
    <lineage>
        <taxon>Eukaryota</taxon>
        <taxon>Fungi</taxon>
        <taxon>Dikarya</taxon>
        <taxon>Ascomycota</taxon>
        <taxon>Pezizomycotina</taxon>
        <taxon>Sordariomycetes</taxon>
        <taxon>Hypocreomycetidae</taxon>
        <taxon>Hypocreales</taxon>
        <taxon>Nectriaceae</taxon>
        <taxon>Fusarium</taxon>
        <taxon>Fusarium decemcellulare species complex</taxon>
    </lineage>
</organism>
<dbReference type="Gene3D" id="4.10.240.10">
    <property type="entry name" value="Zn(2)-C6 fungal-type DNA-binding domain"/>
    <property type="match status" value="1"/>
</dbReference>
<keyword evidence="1" id="KW-0539">Nucleus</keyword>
<dbReference type="CDD" id="cd14688">
    <property type="entry name" value="bZIP_YAP"/>
    <property type="match status" value="1"/>
</dbReference>
<accession>A0A8H4KYJ8</accession>
<keyword evidence="2" id="KW-0175">Coiled coil</keyword>
<feature type="region of interest" description="Disordered" evidence="3">
    <location>
        <begin position="86"/>
        <end position="111"/>
    </location>
</feature>
<dbReference type="AlphaFoldDB" id="A0A8H4KYJ8"/>
<dbReference type="PROSITE" id="PS00463">
    <property type="entry name" value="ZN2_CY6_FUNGAL_1"/>
    <property type="match status" value="1"/>
</dbReference>
<comment type="caution">
    <text evidence="5">The sequence shown here is derived from an EMBL/GenBank/DDBJ whole genome shotgun (WGS) entry which is preliminary data.</text>
</comment>
<dbReference type="Proteomes" id="UP000554235">
    <property type="component" value="Unassembled WGS sequence"/>
</dbReference>
<evidence type="ECO:0000256" key="2">
    <source>
        <dbReference type="SAM" id="Coils"/>
    </source>
</evidence>
<evidence type="ECO:0000259" key="4">
    <source>
        <dbReference type="PROSITE" id="PS50048"/>
    </source>
</evidence>
<dbReference type="Gene3D" id="1.20.5.170">
    <property type="match status" value="1"/>
</dbReference>
<dbReference type="EMBL" id="JAADYS010002467">
    <property type="protein sequence ID" value="KAF4458405.1"/>
    <property type="molecule type" value="Genomic_DNA"/>
</dbReference>
<feature type="region of interest" description="Disordered" evidence="3">
    <location>
        <begin position="1"/>
        <end position="42"/>
    </location>
</feature>
<protein>
    <submittedName>
        <fullName evidence="5">C6 finger domain</fullName>
    </submittedName>
</protein>
<dbReference type="PANTHER" id="PTHR47784:SF5">
    <property type="entry name" value="STEROL UPTAKE CONTROL PROTEIN 2"/>
    <property type="match status" value="1"/>
</dbReference>
<dbReference type="OrthoDB" id="2590011at2759"/>
<feature type="coiled-coil region" evidence="2">
    <location>
        <begin position="372"/>
        <end position="399"/>
    </location>
</feature>
<dbReference type="SMART" id="SM00066">
    <property type="entry name" value="GAL4"/>
    <property type="match status" value="1"/>
</dbReference>
<dbReference type="SUPFAM" id="SSF57959">
    <property type="entry name" value="Leucine zipper domain"/>
    <property type="match status" value="1"/>
</dbReference>
<proteinExistence type="predicted"/>